<organism evidence="2 3">
    <name type="scientific">Antrihabitans stalagmiti</name>
    <dbReference type="NCBI Taxonomy" id="2799499"/>
    <lineage>
        <taxon>Bacteria</taxon>
        <taxon>Bacillati</taxon>
        <taxon>Actinomycetota</taxon>
        <taxon>Actinomycetes</taxon>
        <taxon>Mycobacteriales</taxon>
        <taxon>Nocardiaceae</taxon>
        <taxon>Antrihabitans</taxon>
    </lineage>
</organism>
<sequence length="112" mass="12889">MILEHALLPVRPGEETRFEAAFEHARSIIAVMPGFRSLTLSRSIETPTSYLLLVEWETLEDHTEGFRGSAEYERWRELLHSFYEPFPTVEHFVRVTHADPRPGTSAHPSISN</sequence>
<gene>
    <name evidence="2" type="ORF">JGU71_22055</name>
</gene>
<keyword evidence="3" id="KW-1185">Reference proteome</keyword>
<name>A0A934NUL1_9NOCA</name>
<reference evidence="2" key="1">
    <citation type="submission" date="2020-12" db="EMBL/GenBank/DDBJ databases">
        <title>Antrihabitans popcorni sp. nov. and Antrihabitans auranticaus sp. nov., isolated from a larva cave.</title>
        <authorList>
            <person name="Lee S.D."/>
            <person name="Kim I.S."/>
        </authorList>
    </citation>
    <scope>NUCLEOTIDE SEQUENCE</scope>
    <source>
        <strain evidence="2">YC3-6</strain>
    </source>
</reference>
<dbReference type="Gene3D" id="3.30.70.100">
    <property type="match status" value="1"/>
</dbReference>
<dbReference type="InterPro" id="IPR011008">
    <property type="entry name" value="Dimeric_a/b-barrel"/>
</dbReference>
<dbReference type="RefSeq" id="WP_199706614.1">
    <property type="nucleotide sequence ID" value="NZ_JAEMNV010000008.1"/>
</dbReference>
<dbReference type="PROSITE" id="PS51725">
    <property type="entry name" value="ABM"/>
    <property type="match status" value="1"/>
</dbReference>
<evidence type="ECO:0000259" key="1">
    <source>
        <dbReference type="PROSITE" id="PS51725"/>
    </source>
</evidence>
<proteinExistence type="predicted"/>
<evidence type="ECO:0000313" key="3">
    <source>
        <dbReference type="Proteomes" id="UP000655868"/>
    </source>
</evidence>
<keyword evidence="2" id="KW-0503">Monooxygenase</keyword>
<dbReference type="InterPro" id="IPR007138">
    <property type="entry name" value="ABM_dom"/>
</dbReference>
<keyword evidence="2" id="KW-0560">Oxidoreductase</keyword>
<accession>A0A934NUL1</accession>
<dbReference type="EMBL" id="JAEMNV010000008">
    <property type="protein sequence ID" value="MBJ8341575.1"/>
    <property type="molecule type" value="Genomic_DNA"/>
</dbReference>
<feature type="domain" description="ABM" evidence="1">
    <location>
        <begin position="2"/>
        <end position="92"/>
    </location>
</feature>
<dbReference type="Pfam" id="PF03992">
    <property type="entry name" value="ABM"/>
    <property type="match status" value="1"/>
</dbReference>
<dbReference type="AlphaFoldDB" id="A0A934NUL1"/>
<evidence type="ECO:0000313" key="2">
    <source>
        <dbReference type="EMBL" id="MBJ8341575.1"/>
    </source>
</evidence>
<dbReference type="SUPFAM" id="SSF54909">
    <property type="entry name" value="Dimeric alpha+beta barrel"/>
    <property type="match status" value="1"/>
</dbReference>
<dbReference type="Proteomes" id="UP000655868">
    <property type="component" value="Unassembled WGS sequence"/>
</dbReference>
<comment type="caution">
    <text evidence="2">The sequence shown here is derived from an EMBL/GenBank/DDBJ whole genome shotgun (WGS) entry which is preliminary data.</text>
</comment>
<dbReference type="GO" id="GO:0004497">
    <property type="term" value="F:monooxygenase activity"/>
    <property type="evidence" value="ECO:0007669"/>
    <property type="project" value="UniProtKB-KW"/>
</dbReference>
<protein>
    <submittedName>
        <fullName evidence="2">Antibiotic biosynthesis monooxygenase</fullName>
    </submittedName>
</protein>